<dbReference type="PANTHER" id="PTHR35371">
    <property type="entry name" value="INNER MEMBRANE PROTEIN"/>
    <property type="match status" value="1"/>
</dbReference>
<dbReference type="Gene3D" id="1.20.120.550">
    <property type="entry name" value="Membrane associated eicosanoid/glutathione metabolism-like domain"/>
    <property type="match status" value="1"/>
</dbReference>
<dbReference type="Pfam" id="PF01124">
    <property type="entry name" value="MAPEG"/>
    <property type="match status" value="1"/>
</dbReference>
<dbReference type="GO" id="GO:0016020">
    <property type="term" value="C:membrane"/>
    <property type="evidence" value="ECO:0007669"/>
    <property type="project" value="UniProtKB-SubCell"/>
</dbReference>
<evidence type="ECO:0000256" key="3">
    <source>
        <dbReference type="ARBA" id="ARBA00022989"/>
    </source>
</evidence>
<sequence length="143" mass="15657">MNIITMFVANFSSDMDIAIKAMLVACLLPLVFAMLAKATGGFKMSDNANPRQFLSHVTGLSARMNAAQQNSFEGLPIFLAAVIVAMYCFVPQNVINVLACLYVLLRIGYGAAYAFNMPLVRSVLWVLGLLCCVMLFYFAILVI</sequence>
<dbReference type="OrthoDB" id="513661at2"/>
<gene>
    <name evidence="6" type="ORF">MBO_06666</name>
</gene>
<dbReference type="PANTHER" id="PTHR35371:SF1">
    <property type="entry name" value="BLR7753 PROTEIN"/>
    <property type="match status" value="1"/>
</dbReference>
<dbReference type="Proteomes" id="UP000035860">
    <property type="component" value="Unassembled WGS sequence"/>
</dbReference>
<dbReference type="InterPro" id="IPR001129">
    <property type="entry name" value="Membr-assoc_MAPEG"/>
</dbReference>
<comment type="caution">
    <text evidence="6">The sequence shown here is derived from an EMBL/GenBank/DDBJ whole genome shotgun (WGS) entry which is preliminary data.</text>
</comment>
<dbReference type="SUPFAM" id="SSF161084">
    <property type="entry name" value="MAPEG domain-like"/>
    <property type="match status" value="1"/>
</dbReference>
<evidence type="ECO:0000313" key="6">
    <source>
        <dbReference type="EMBL" id="KDN24911.1"/>
    </source>
</evidence>
<reference evidence="6 7" key="1">
    <citation type="journal article" date="2014" name="Genome Announc.">
        <title>Draft Genome Sequence of Moraxella bovoculi Strain 237T (ATCC BAA-1259T) Isolated from a Calf with Infectious Bovine Keratoconjunctivitis.</title>
        <authorList>
            <person name="Calcutt M.J."/>
            <person name="Foecking M.F."/>
            <person name="Martin N.T."/>
            <person name="Mhlanga-Mutangadura T."/>
            <person name="Reilly T.J."/>
        </authorList>
    </citation>
    <scope>NUCLEOTIDE SEQUENCE [LARGE SCALE GENOMIC DNA]</scope>
    <source>
        <strain evidence="6 7">237</strain>
    </source>
</reference>
<keyword evidence="2 5" id="KW-0812">Transmembrane</keyword>
<organism evidence="6 7">
    <name type="scientific">Moraxella bovoculi 237</name>
    <dbReference type="NCBI Taxonomy" id="743974"/>
    <lineage>
        <taxon>Bacteria</taxon>
        <taxon>Pseudomonadati</taxon>
        <taxon>Pseudomonadota</taxon>
        <taxon>Gammaproteobacteria</taxon>
        <taxon>Moraxellales</taxon>
        <taxon>Moraxellaceae</taxon>
        <taxon>Moraxella</taxon>
    </lineage>
</organism>
<protein>
    <recommendedName>
        <fullName evidence="8">MAPEG family protein</fullName>
    </recommendedName>
</protein>
<dbReference type="EMBL" id="AOMT01000025">
    <property type="protein sequence ID" value="KDN24911.1"/>
    <property type="molecule type" value="Genomic_DNA"/>
</dbReference>
<keyword evidence="3 5" id="KW-1133">Transmembrane helix</keyword>
<evidence type="ECO:0000256" key="1">
    <source>
        <dbReference type="ARBA" id="ARBA00004370"/>
    </source>
</evidence>
<keyword evidence="7" id="KW-1185">Reference proteome</keyword>
<dbReference type="RefSeq" id="WP_080702214.1">
    <property type="nucleotide sequence ID" value="NZ_AOMT01000025.1"/>
</dbReference>
<dbReference type="eggNOG" id="COG3686">
    <property type="taxonomic scope" value="Bacteria"/>
</dbReference>
<feature type="transmembrane region" description="Helical" evidence="5">
    <location>
        <begin position="122"/>
        <end position="142"/>
    </location>
</feature>
<evidence type="ECO:0000256" key="5">
    <source>
        <dbReference type="SAM" id="Phobius"/>
    </source>
</evidence>
<evidence type="ECO:0000256" key="4">
    <source>
        <dbReference type="ARBA" id="ARBA00023136"/>
    </source>
</evidence>
<comment type="subcellular location">
    <subcellularLocation>
        <location evidence="1">Membrane</location>
    </subcellularLocation>
</comment>
<evidence type="ECO:0000313" key="7">
    <source>
        <dbReference type="Proteomes" id="UP000035860"/>
    </source>
</evidence>
<dbReference type="InterPro" id="IPR023352">
    <property type="entry name" value="MAPEG-like_dom_sf"/>
</dbReference>
<evidence type="ECO:0000256" key="2">
    <source>
        <dbReference type="ARBA" id="ARBA00022692"/>
    </source>
</evidence>
<name>A0A066UBW0_9GAMM</name>
<proteinExistence type="predicted"/>
<evidence type="ECO:0008006" key="8">
    <source>
        <dbReference type="Google" id="ProtNLM"/>
    </source>
</evidence>
<dbReference type="AlphaFoldDB" id="A0A066UBW0"/>
<keyword evidence="4 5" id="KW-0472">Membrane</keyword>
<accession>A0A066UBW0</accession>